<sequence>MKLKQSIMKIIIGICAILIFIIGFTKAGTVMAAENSSLPALVCVDTPKNNDKIKGNVIDIAGWSLNQSGVKQVQVSVDNGNAQSAETGLSRLDVDRIYSAYKSANSGYDYRLDISSLSLGAHKITVTSTGNNGAVATQDLTVYKVPEDGRDKTPLMSIDNPNDSTLLNDTTNSITVNGWSLNGYGVQKVQVYFDDVEKDATIGQARVDVNNIFPGYTGGLNSGYSCTIDIPKIPDGIHKVKVVSIGNDGSTISQSIDVKKVSEQSMPGMLAVDTPRNNDKIKGNVIDIAGWSLNQSGVKQVQVSVDNGNAQSAETGLSRLDVDRIYSAYKSANSGYDYRLDISSLSLGAHKITVTSTGNNGAVATQDLTVYKVPEDGRDKTPLMSIDNPNDSTLLNDTTNSVTVNGWSLNGYGVQKVQVYFDGMEKDAEIGQARADVDKTFPGYTGGLNSGYSCTIYIPKISDGIHTVRVVSMGNDGSTISQSVNVKKVFAQSMTGLVTIDTPKYVQTNSGELDVAGWSLDLYGVKQVQVSLDNGTEQDAVIGVSRPDVAKQFLGYANEDSSGFNCNLDISSLSPGAHTLKVTSIGENGTSATSSTKIYVLSNGQGSLPDRLCVDTPKNNLGIKAQNYLFDVSGWALNAFGIQKVQIYVDNQNYGDAQLGISRPDVNNIYPGYSGGVQSGYKYTLNISSLSYGAHIITVKSIGDDNSVTSKDVVIYKVPDNTDSASKLVSFLSTGNNVQQTETEAVKLHDGNQSNNCVYFSSTALRSIGINVPIWMENTKHYVPYITSLGWTRTSDVNQLYPGNIVFTVPDSTGYPSHTYVFMGWVDPNDHTKAYVADNQADIIHIRSMIDAPGIDAYAFSFFN</sequence>
<evidence type="ECO:0000313" key="2">
    <source>
        <dbReference type="Proteomes" id="UP000013523"/>
    </source>
</evidence>
<accession>R4KBE6</accession>
<proteinExistence type="predicted"/>
<dbReference type="HOGENOM" id="CLU_331423_0_0_9"/>
<organism evidence="1 2">
    <name type="scientific">Clostridium pasteurianum BC1</name>
    <dbReference type="NCBI Taxonomy" id="86416"/>
    <lineage>
        <taxon>Bacteria</taxon>
        <taxon>Bacillati</taxon>
        <taxon>Bacillota</taxon>
        <taxon>Clostridia</taxon>
        <taxon>Eubacteriales</taxon>
        <taxon>Clostridiaceae</taxon>
        <taxon>Clostridium</taxon>
    </lineage>
</organism>
<dbReference type="eggNOG" id="COG5492">
    <property type="taxonomic scope" value="Bacteria"/>
</dbReference>
<gene>
    <name evidence="1" type="ORF">Clopa_3036</name>
</gene>
<dbReference type="AlphaFoldDB" id="R4KBE6"/>
<dbReference type="PATRIC" id="fig|86416.3.peg.3023"/>
<dbReference type="STRING" id="86416.Clopa_3036"/>
<protein>
    <submittedName>
        <fullName evidence="1">Uncharacterized protein</fullName>
    </submittedName>
</protein>
<dbReference type="Proteomes" id="UP000013523">
    <property type="component" value="Chromosome"/>
</dbReference>
<evidence type="ECO:0000313" key="1">
    <source>
        <dbReference type="EMBL" id="AGK97864.1"/>
    </source>
</evidence>
<dbReference type="EMBL" id="CP003261">
    <property type="protein sequence ID" value="AGK97864.1"/>
    <property type="molecule type" value="Genomic_DNA"/>
</dbReference>
<keyword evidence="2" id="KW-1185">Reference proteome</keyword>
<dbReference type="Pfam" id="PF17957">
    <property type="entry name" value="Big_7"/>
    <property type="match status" value="2"/>
</dbReference>
<name>R4KBE6_CLOPA</name>
<dbReference type="eggNOG" id="COG4193">
    <property type="taxonomic scope" value="Bacteria"/>
</dbReference>
<dbReference type="KEGG" id="cpas:Clopa_3036"/>
<reference evidence="1 2" key="1">
    <citation type="submission" date="2012-01" db="EMBL/GenBank/DDBJ databases">
        <title>Complete sequence of chromosome of Clostridium pasteurianum BC1.</title>
        <authorList>
            <consortium name="US DOE Joint Genome Institute"/>
            <person name="Lucas S."/>
            <person name="Han J."/>
            <person name="Lapidus A."/>
            <person name="Cheng J.-F."/>
            <person name="Goodwin L."/>
            <person name="Pitluck S."/>
            <person name="Peters L."/>
            <person name="Mikhailova N."/>
            <person name="Teshima H."/>
            <person name="Detter J.C."/>
            <person name="Han C."/>
            <person name="Tapia R."/>
            <person name="Land M."/>
            <person name="Hauser L."/>
            <person name="Kyrpides N."/>
            <person name="Ivanova N."/>
            <person name="Pagani I."/>
            <person name="Dunn J."/>
            <person name="Taghavi S."/>
            <person name="Francis A."/>
            <person name="van der Lelie D."/>
            <person name="Woyke T."/>
        </authorList>
    </citation>
    <scope>NUCLEOTIDE SEQUENCE [LARGE SCALE GENOMIC DNA]</scope>
    <source>
        <strain evidence="1 2">BC1</strain>
    </source>
</reference>